<proteinExistence type="predicted"/>
<dbReference type="OrthoDB" id="9803529at2"/>
<dbReference type="eggNOG" id="COG0719">
    <property type="taxonomic scope" value="Bacteria"/>
</dbReference>
<dbReference type="SUPFAM" id="SSF101960">
    <property type="entry name" value="Stabilizer of iron transporter SufD"/>
    <property type="match status" value="1"/>
</dbReference>
<evidence type="ECO:0000313" key="2">
    <source>
        <dbReference type="EMBL" id="KJE78142.1"/>
    </source>
</evidence>
<keyword evidence="3" id="KW-1185">Reference proteome</keyword>
<dbReference type="Proteomes" id="UP000032336">
    <property type="component" value="Unassembled WGS sequence"/>
</dbReference>
<name>A0A0D8FYZ7_9ACTN</name>
<dbReference type="PANTHER" id="PTHR43575">
    <property type="entry name" value="PROTEIN ABCI7, CHLOROPLASTIC"/>
    <property type="match status" value="1"/>
</dbReference>
<comment type="caution">
    <text evidence="2">The sequence shown here is derived from an EMBL/GenBank/DDBJ whole genome shotgun (WGS) entry which is preliminary data.</text>
</comment>
<dbReference type="EMBL" id="JXUW01000001">
    <property type="protein sequence ID" value="KJE78142.1"/>
    <property type="molecule type" value="Genomic_DNA"/>
</dbReference>
<dbReference type="STRING" id="1121877.FEAC_01340"/>
<dbReference type="PATRIC" id="fig|1121877.4.peg.143"/>
<feature type="domain" description="SUF system FeS cluster assembly SufBD core" evidence="1">
    <location>
        <begin position="145"/>
        <end position="372"/>
    </location>
</feature>
<dbReference type="InterPro" id="IPR037284">
    <property type="entry name" value="SUF_FeS_clus_asmbl_SufBD_sf"/>
</dbReference>
<gene>
    <name evidence="2" type="primary">sufD</name>
    <name evidence="2" type="ORF">FEAC_01340</name>
</gene>
<protein>
    <submittedName>
        <fullName evidence="2">FeS cluster assembly protein SufD</fullName>
    </submittedName>
</protein>
<dbReference type="RefSeq" id="WP_052565042.1">
    <property type="nucleotide sequence ID" value="NZ_JQKF01000001.1"/>
</dbReference>
<sequence>MKSLGKDLSWELPVRSATRVADVERLEQPNEALECWRYSPVDEIDWERYQGTPSSCADDIWEQGMEILKTFGDVEAVVRIDGGRLIGGGQESQGLSAVEVEAAGEFLREEDESLLTLGTLLAPCRIEIHADSSVRRLGIITAGNGDDAALWSWLRVSADPDAELEIVHVDLLTGSVLHLPVIEIVGEERSSIVYRHQLEHDKTALSLGYVRFRLASEARLEIDAASAHQGYTRVRTDGVLHGTKAEVAIRVGYVVGADERVDYRTFITHDAPTTTSNLLYKGVVNGDGASIYTGMITITPLGRGSEAFQTNRNVLLSEEALAWSVPNLDIQISDVKCSHASTVGPVDEEQLFYLASKGFPAEEARRTLARAFFADMGEDFSVEQLRLRAAIDEKWESGE</sequence>
<dbReference type="InterPro" id="IPR000825">
    <property type="entry name" value="SUF_FeS_clus_asmbl_SufBD_core"/>
</dbReference>
<evidence type="ECO:0000259" key="1">
    <source>
        <dbReference type="Pfam" id="PF01458"/>
    </source>
</evidence>
<organism evidence="2 3">
    <name type="scientific">Ferrimicrobium acidiphilum DSM 19497</name>
    <dbReference type="NCBI Taxonomy" id="1121877"/>
    <lineage>
        <taxon>Bacteria</taxon>
        <taxon>Bacillati</taxon>
        <taxon>Actinomycetota</taxon>
        <taxon>Acidimicrobiia</taxon>
        <taxon>Acidimicrobiales</taxon>
        <taxon>Acidimicrobiaceae</taxon>
        <taxon>Ferrimicrobium</taxon>
    </lineage>
</organism>
<dbReference type="InterPro" id="IPR055346">
    <property type="entry name" value="Fe-S_cluster_assembly_SufBD"/>
</dbReference>
<dbReference type="PANTHER" id="PTHR43575:SF1">
    <property type="entry name" value="PROTEIN ABCI7, CHLOROPLASTIC"/>
    <property type="match status" value="1"/>
</dbReference>
<dbReference type="AlphaFoldDB" id="A0A0D8FYZ7"/>
<dbReference type="Pfam" id="PF01458">
    <property type="entry name" value="SUFBD_core"/>
    <property type="match status" value="1"/>
</dbReference>
<evidence type="ECO:0000313" key="3">
    <source>
        <dbReference type="Proteomes" id="UP000032336"/>
    </source>
</evidence>
<accession>A0A0D8FYZ7</accession>
<dbReference type="GO" id="GO:0016226">
    <property type="term" value="P:iron-sulfur cluster assembly"/>
    <property type="evidence" value="ECO:0007669"/>
    <property type="project" value="InterPro"/>
</dbReference>
<reference evidence="2 3" key="1">
    <citation type="submission" date="2015-01" db="EMBL/GenBank/DDBJ databases">
        <title>Draft genome of the acidophilic iron oxidizer Ferrimicrobium acidiphilum strain T23.</title>
        <authorList>
            <person name="Poehlein A."/>
            <person name="Eisen S."/>
            <person name="Schloemann M."/>
            <person name="Johnson B.D."/>
            <person name="Daniel R."/>
            <person name="Muehling M."/>
        </authorList>
    </citation>
    <scope>NUCLEOTIDE SEQUENCE [LARGE SCALE GENOMIC DNA]</scope>
    <source>
        <strain evidence="2 3">T23</strain>
    </source>
</reference>
<dbReference type="GeneID" id="78371490"/>